<dbReference type="AlphaFoldDB" id="A0A0P1E8G2"/>
<accession>A0A0P1E8G2</accession>
<dbReference type="InterPro" id="IPR011109">
    <property type="entry name" value="DNA_bind_recombinase_dom"/>
</dbReference>
<protein>
    <submittedName>
        <fullName evidence="3">DNA-invertase hin</fullName>
    </submittedName>
</protein>
<proteinExistence type="predicted"/>
<dbReference type="PANTHER" id="PTHR30461">
    <property type="entry name" value="DNA-INVERTASE FROM LAMBDOID PROPHAGE"/>
    <property type="match status" value="1"/>
</dbReference>
<dbReference type="InterPro" id="IPR038109">
    <property type="entry name" value="DNA_bind_recomb_sf"/>
</dbReference>
<evidence type="ECO:0000259" key="1">
    <source>
        <dbReference type="PROSITE" id="PS51736"/>
    </source>
</evidence>
<evidence type="ECO:0000313" key="4">
    <source>
        <dbReference type="Proteomes" id="UP000050786"/>
    </source>
</evidence>
<dbReference type="PROSITE" id="PS51737">
    <property type="entry name" value="RECOMBINASE_DNA_BIND"/>
    <property type="match status" value="1"/>
</dbReference>
<dbReference type="Gene3D" id="3.90.1750.20">
    <property type="entry name" value="Putative Large Serine Recombinase, Chain B, Domain 2"/>
    <property type="match status" value="1"/>
</dbReference>
<dbReference type="EMBL" id="CYPS01000046">
    <property type="protein sequence ID" value="CUH44311.1"/>
    <property type="molecule type" value="Genomic_DNA"/>
</dbReference>
<reference evidence="4" key="1">
    <citation type="submission" date="2015-09" db="EMBL/GenBank/DDBJ databases">
        <authorList>
            <person name="Rodrigo-Torres L."/>
            <person name="Arahal D.R."/>
        </authorList>
    </citation>
    <scope>NUCLEOTIDE SEQUENCE [LARGE SCALE GENOMIC DNA]</scope>
    <source>
        <strain evidence="4">CECT 4293</strain>
    </source>
</reference>
<dbReference type="PROSITE" id="PS51736">
    <property type="entry name" value="RECOMBINASES_3"/>
    <property type="match status" value="1"/>
</dbReference>
<dbReference type="PANTHER" id="PTHR30461:SF23">
    <property type="entry name" value="DNA RECOMBINASE-RELATED"/>
    <property type="match status" value="1"/>
</dbReference>
<keyword evidence="4" id="KW-1185">Reference proteome</keyword>
<feature type="domain" description="Recombinase" evidence="2">
    <location>
        <begin position="165"/>
        <end position="279"/>
    </location>
</feature>
<feature type="domain" description="Resolvase/invertase-type recombinase catalytic" evidence="1">
    <location>
        <begin position="5"/>
        <end position="157"/>
    </location>
</feature>
<dbReference type="Pfam" id="PF07508">
    <property type="entry name" value="Recombinase"/>
    <property type="match status" value="1"/>
</dbReference>
<organism evidence="3 4">
    <name type="scientific">Ruegeria atlantica</name>
    <dbReference type="NCBI Taxonomy" id="81569"/>
    <lineage>
        <taxon>Bacteria</taxon>
        <taxon>Pseudomonadati</taxon>
        <taxon>Pseudomonadota</taxon>
        <taxon>Alphaproteobacteria</taxon>
        <taxon>Rhodobacterales</taxon>
        <taxon>Roseobacteraceae</taxon>
        <taxon>Ruegeria</taxon>
    </lineage>
</organism>
<dbReference type="Proteomes" id="UP000050786">
    <property type="component" value="Unassembled WGS sequence"/>
</dbReference>
<sequence length="562" mass="62470">MIRKRCAIYTRKSTEEGLEQDFNSLHAQREACAAYILSQKHEGWAELSDRYDDGGFSGGSMDRPGLTQLLNDVEAGRIDVIVVYKVDRLTRSLADFAKMVDLFDGAGVSFVSVTQAFNTTSSMGRLTLNVLLSFAQFEREVTAERIRDKVAASKRKGMWMGGAVPVGYDVNDKALIVNPVEAEAIRTIFAEYLAAGSVRELSDRLNALGIVSKRRTDRYGRTTGGTSFSRGALYNILRNPIYIGKTRHKDELYDGLHEAIIDDATWQQVQDLLANHGGKTIATSRRSARRLLDGLLFDGVGRPMRTTYAIKSTRSGGIAQSRRYWYYTSKSSCSNDQGSIERLPAGEVERLVLSGLKNHLDDQSWLTQQIRSVVDLDPSSITKILRAADSLRNQIVDEGEHPDAQRLNGLVDRIDLSKGQFCVRLNLGALLPLEKTKLPIHAAFEVPFQKRQAGRAKPIVIAPPDAPQPDQDLINLVADARRWGGELLEGKSSTVRQIEDGEGLRSGSVSRILPLAWLAPDISTAILEGRQPQHLTAKKLRSLPELPLDWHEQRKILGFLHQ</sequence>
<name>A0A0P1E8G2_9RHOB</name>
<dbReference type="RefSeq" id="WP_058274308.1">
    <property type="nucleotide sequence ID" value="NZ_CYPS01000046.1"/>
</dbReference>
<dbReference type="GO" id="GO:0003677">
    <property type="term" value="F:DNA binding"/>
    <property type="evidence" value="ECO:0007669"/>
    <property type="project" value="InterPro"/>
</dbReference>
<evidence type="ECO:0000259" key="2">
    <source>
        <dbReference type="PROSITE" id="PS51737"/>
    </source>
</evidence>
<dbReference type="Gene3D" id="3.40.50.1390">
    <property type="entry name" value="Resolvase, N-terminal catalytic domain"/>
    <property type="match status" value="1"/>
</dbReference>
<dbReference type="SUPFAM" id="SSF53041">
    <property type="entry name" value="Resolvase-like"/>
    <property type="match status" value="1"/>
</dbReference>
<dbReference type="CDD" id="cd03768">
    <property type="entry name" value="SR_ResInv"/>
    <property type="match status" value="1"/>
</dbReference>
<dbReference type="Pfam" id="PF00239">
    <property type="entry name" value="Resolvase"/>
    <property type="match status" value="1"/>
</dbReference>
<dbReference type="InterPro" id="IPR006119">
    <property type="entry name" value="Resolv_N"/>
</dbReference>
<dbReference type="InterPro" id="IPR036162">
    <property type="entry name" value="Resolvase-like_N_sf"/>
</dbReference>
<dbReference type="SMART" id="SM00857">
    <property type="entry name" value="Resolvase"/>
    <property type="match status" value="1"/>
</dbReference>
<dbReference type="GO" id="GO:0000150">
    <property type="term" value="F:DNA strand exchange activity"/>
    <property type="evidence" value="ECO:0007669"/>
    <property type="project" value="InterPro"/>
</dbReference>
<dbReference type="InterPro" id="IPR050639">
    <property type="entry name" value="SSR_resolvase"/>
</dbReference>
<evidence type="ECO:0000313" key="3">
    <source>
        <dbReference type="EMBL" id="CUH44311.1"/>
    </source>
</evidence>
<gene>
    <name evidence="3" type="primary">hin_3</name>
    <name evidence="3" type="ORF">RUM4293_03209</name>
</gene>